<proteinExistence type="inferred from homology"/>
<dbReference type="RefSeq" id="WP_307405682.1">
    <property type="nucleotide sequence ID" value="NZ_JAUSUR010000001.1"/>
</dbReference>
<keyword evidence="3" id="KW-0288">FMN</keyword>
<dbReference type="SUPFAM" id="SSF55469">
    <property type="entry name" value="FMN-dependent nitroreductase-like"/>
    <property type="match status" value="1"/>
</dbReference>
<protein>
    <submittedName>
        <fullName evidence="6">Nitroreductase</fullName>
    </submittedName>
</protein>
<dbReference type="InterPro" id="IPR016446">
    <property type="entry name" value="Flavin_OxRdtase_Frp"/>
</dbReference>
<evidence type="ECO:0000313" key="6">
    <source>
        <dbReference type="EMBL" id="MDQ0360067.1"/>
    </source>
</evidence>
<dbReference type="Gene3D" id="3.40.109.10">
    <property type="entry name" value="NADH Oxidase"/>
    <property type="match status" value="1"/>
</dbReference>
<evidence type="ECO:0000256" key="4">
    <source>
        <dbReference type="ARBA" id="ARBA00023002"/>
    </source>
</evidence>
<evidence type="ECO:0000256" key="2">
    <source>
        <dbReference type="ARBA" id="ARBA00022630"/>
    </source>
</evidence>
<keyword evidence="4" id="KW-0560">Oxidoreductase</keyword>
<keyword evidence="2" id="KW-0285">Flavoprotein</keyword>
<reference evidence="6 7" key="1">
    <citation type="submission" date="2023-07" db="EMBL/GenBank/DDBJ databases">
        <title>Genomic Encyclopedia of Type Strains, Phase IV (KMG-IV): sequencing the most valuable type-strain genomes for metagenomic binning, comparative biology and taxonomic classification.</title>
        <authorList>
            <person name="Goeker M."/>
        </authorList>
    </citation>
    <scope>NUCLEOTIDE SEQUENCE [LARGE SCALE GENOMIC DNA]</scope>
    <source>
        <strain evidence="6 7">DSM 16784</strain>
    </source>
</reference>
<organism evidence="6 7">
    <name type="scientific">Breznakia pachnodae</name>
    <dbReference type="NCBI Taxonomy" id="265178"/>
    <lineage>
        <taxon>Bacteria</taxon>
        <taxon>Bacillati</taxon>
        <taxon>Bacillota</taxon>
        <taxon>Erysipelotrichia</taxon>
        <taxon>Erysipelotrichales</taxon>
        <taxon>Erysipelotrichaceae</taxon>
        <taxon>Breznakia</taxon>
    </lineage>
</organism>
<dbReference type="EMBL" id="JAUSUR010000001">
    <property type="protein sequence ID" value="MDQ0360067.1"/>
    <property type="molecule type" value="Genomic_DNA"/>
</dbReference>
<name>A0ABU0DZK8_9FIRM</name>
<keyword evidence="7" id="KW-1185">Reference proteome</keyword>
<dbReference type="InterPro" id="IPR000415">
    <property type="entry name" value="Nitroreductase-like"/>
</dbReference>
<feature type="domain" description="Nitroreductase" evidence="5">
    <location>
        <begin position="10"/>
        <end position="163"/>
    </location>
</feature>
<evidence type="ECO:0000256" key="1">
    <source>
        <dbReference type="ARBA" id="ARBA00008366"/>
    </source>
</evidence>
<evidence type="ECO:0000313" key="7">
    <source>
        <dbReference type="Proteomes" id="UP001230220"/>
    </source>
</evidence>
<dbReference type="PANTHER" id="PTHR43425:SF2">
    <property type="entry name" value="OXYGEN-INSENSITIVE NADPH NITROREDUCTASE"/>
    <property type="match status" value="1"/>
</dbReference>
<gene>
    <name evidence="6" type="ORF">J2S15_000798</name>
</gene>
<dbReference type="Proteomes" id="UP001230220">
    <property type="component" value="Unassembled WGS sequence"/>
</dbReference>
<comment type="similarity">
    <text evidence="1">Belongs to the flavin oxidoreductase frp family.</text>
</comment>
<sequence>MNETMKQLLDRKSVRVFEDKEVAKEIKDNIIEAAIQAPTAGNQMMYTILNITDQDILDKLAESCDHQPFIAQSKMALVFCADYQKWYDTFASVVEAPRMPGVGELLLGCNDALIAAQNAVVAAESYGVGSCYIGDMMERFEYHKELLNLPRYVFPVTLIVFGYPTKQQADRVKPNRFDRKYIVHENGYHQMDNDELREMFEQRASLTPNVPFDFENWVKAFYNRKYNSDFSKEMTRSVNEYIKLFDGK</sequence>
<dbReference type="Pfam" id="PF00881">
    <property type="entry name" value="Nitroreductase"/>
    <property type="match status" value="1"/>
</dbReference>
<evidence type="ECO:0000256" key="3">
    <source>
        <dbReference type="ARBA" id="ARBA00022643"/>
    </source>
</evidence>
<dbReference type="PANTHER" id="PTHR43425">
    <property type="entry name" value="OXYGEN-INSENSITIVE NADPH NITROREDUCTASE"/>
    <property type="match status" value="1"/>
</dbReference>
<dbReference type="InterPro" id="IPR029479">
    <property type="entry name" value="Nitroreductase"/>
</dbReference>
<evidence type="ECO:0000259" key="5">
    <source>
        <dbReference type="Pfam" id="PF00881"/>
    </source>
</evidence>
<accession>A0ABU0DZK8</accession>
<comment type="caution">
    <text evidence="6">The sequence shown here is derived from an EMBL/GenBank/DDBJ whole genome shotgun (WGS) entry which is preliminary data.</text>
</comment>